<dbReference type="EMBL" id="JACHIJ010000005">
    <property type="protein sequence ID" value="MBB5053910.1"/>
    <property type="molecule type" value="Genomic_DNA"/>
</dbReference>
<name>A0A840N456_9BRAD</name>
<gene>
    <name evidence="2" type="ORF">HNQ36_003910</name>
</gene>
<feature type="region of interest" description="Disordered" evidence="1">
    <location>
        <begin position="1"/>
        <end position="21"/>
    </location>
</feature>
<evidence type="ECO:0000313" key="3">
    <source>
        <dbReference type="Proteomes" id="UP000521227"/>
    </source>
</evidence>
<organism evidence="2 3">
    <name type="scientific">Afipia massiliensis</name>
    <dbReference type="NCBI Taxonomy" id="211460"/>
    <lineage>
        <taxon>Bacteria</taxon>
        <taxon>Pseudomonadati</taxon>
        <taxon>Pseudomonadota</taxon>
        <taxon>Alphaproteobacteria</taxon>
        <taxon>Hyphomicrobiales</taxon>
        <taxon>Nitrobacteraceae</taxon>
        <taxon>Afipia</taxon>
    </lineage>
</organism>
<proteinExistence type="predicted"/>
<dbReference type="RefSeq" id="WP_246395439.1">
    <property type="nucleotide sequence ID" value="NZ_JACHIJ010000005.1"/>
</dbReference>
<protein>
    <submittedName>
        <fullName evidence="2">Uncharacterized protein</fullName>
    </submittedName>
</protein>
<dbReference type="Proteomes" id="UP000521227">
    <property type="component" value="Unassembled WGS sequence"/>
</dbReference>
<comment type="caution">
    <text evidence="2">The sequence shown here is derived from an EMBL/GenBank/DDBJ whole genome shotgun (WGS) entry which is preliminary data.</text>
</comment>
<sequence length="161" mass="17200">MTSRRRPRSAPEGSNNWIVSETTSPIDYTPIVTATSSFRGGPNSSSMDLSIHCRSGRTELVITGPAVSRTGEDYTISYRINDDRPVQSAARSPAFGAGAAFRGDVVQLLLSLPEEGGITVRLSARDGAAQDGYFSFGGLKTVRDKVAAACKWPHAVAKPRN</sequence>
<evidence type="ECO:0000256" key="1">
    <source>
        <dbReference type="SAM" id="MobiDB-lite"/>
    </source>
</evidence>
<reference evidence="2 3" key="1">
    <citation type="submission" date="2020-08" db="EMBL/GenBank/DDBJ databases">
        <title>Genomic Encyclopedia of Type Strains, Phase IV (KMG-IV): sequencing the most valuable type-strain genomes for metagenomic binning, comparative biology and taxonomic classification.</title>
        <authorList>
            <person name="Goeker M."/>
        </authorList>
    </citation>
    <scope>NUCLEOTIDE SEQUENCE [LARGE SCALE GENOMIC DNA]</scope>
    <source>
        <strain evidence="2 3">DSM 17498</strain>
    </source>
</reference>
<evidence type="ECO:0000313" key="2">
    <source>
        <dbReference type="EMBL" id="MBB5053910.1"/>
    </source>
</evidence>
<accession>A0A840N456</accession>
<dbReference type="AlphaFoldDB" id="A0A840N456"/>
<feature type="compositionally biased region" description="Polar residues" evidence="1">
    <location>
        <begin position="12"/>
        <end position="21"/>
    </location>
</feature>